<dbReference type="InterPro" id="IPR036078">
    <property type="entry name" value="Spo11/TopoVI_A_sf"/>
</dbReference>
<dbReference type="Proteomes" id="UP001205185">
    <property type="component" value="Unassembled WGS sequence"/>
</dbReference>
<dbReference type="InterPro" id="IPR024466">
    <property type="entry name" value="CHP02679_N"/>
</dbReference>
<name>A0ABT1IKF5_9PSEU</name>
<reference evidence="3 4" key="1">
    <citation type="submission" date="2022-06" db="EMBL/GenBank/DDBJ databases">
        <title>Genomic Encyclopedia of Archaeal and Bacterial Type Strains, Phase II (KMG-II): from individual species to whole genera.</title>
        <authorList>
            <person name="Goeker M."/>
        </authorList>
    </citation>
    <scope>NUCLEOTIDE SEQUENCE [LARGE SCALE GENOMIC DNA]</scope>
    <source>
        <strain evidence="3 4">DSM 44255</strain>
    </source>
</reference>
<gene>
    <name evidence="3" type="ORF">LV75_005659</name>
</gene>
<proteinExistence type="predicted"/>
<dbReference type="RefSeq" id="WP_253890211.1">
    <property type="nucleotide sequence ID" value="NZ_BAAAVB010000019.1"/>
</dbReference>
<keyword evidence="4" id="KW-1185">Reference proteome</keyword>
<organism evidence="3 4">
    <name type="scientific">Actinokineospora diospyrosa</name>
    <dbReference type="NCBI Taxonomy" id="103728"/>
    <lineage>
        <taxon>Bacteria</taxon>
        <taxon>Bacillati</taxon>
        <taxon>Actinomycetota</taxon>
        <taxon>Actinomycetes</taxon>
        <taxon>Pseudonocardiales</taxon>
        <taxon>Pseudonocardiaceae</taxon>
        <taxon>Actinokineospora</taxon>
    </lineage>
</organism>
<dbReference type="SUPFAM" id="SSF56726">
    <property type="entry name" value="DNA topoisomerase IV, alpha subunit"/>
    <property type="match status" value="1"/>
</dbReference>
<accession>A0ABT1IKF5</accession>
<feature type="domain" description="Conserved hypothetical protein CHP02679 N terminus" evidence="2">
    <location>
        <begin position="37"/>
        <end position="260"/>
    </location>
</feature>
<evidence type="ECO:0000313" key="4">
    <source>
        <dbReference type="Proteomes" id="UP001205185"/>
    </source>
</evidence>
<dbReference type="InterPro" id="IPR024465">
    <property type="entry name" value="DUF2399"/>
</dbReference>
<sequence>MSGIPEDMRAYLLAVELAPVWSALRRRLERNGLSATGVLQVELTYQAAERLSGLLRRTLSAGTVRLNLADLDKALRNSAAARGLVPVVAELTGGAIADTKAANAARMASRQGLWENWESSLIESGLAAAPWVAQWQEGVRRAGLLTRAGELAPVVIRQAMAVLRALSQVVPLGAPLPGAVRRAVPADPAFELAELASRCCADAHALDDGQLTSALVLRAIAEASGESVPSTAARRRELWSSVGVSPDTVSGTLLAWALRPPGDSPWAVMMRARADLGLVTHITLQEWAVARDVNWVSSGDRVHVCENPQIVQAAARAGALGTLLCTSGNPATVARLAIDKLLEETGVAYHGDFDPPGLRIASRLYARGVQPWRFNESDYLEAVQAVAPAITFTGEVPETPWSPGLATAMRTHNVAIHEEAVLERLLPDLANE</sequence>
<feature type="domain" description="DUF2399" evidence="1">
    <location>
        <begin position="281"/>
        <end position="429"/>
    </location>
</feature>
<evidence type="ECO:0000259" key="2">
    <source>
        <dbReference type="Pfam" id="PF11796"/>
    </source>
</evidence>
<evidence type="ECO:0000259" key="1">
    <source>
        <dbReference type="Pfam" id="PF09664"/>
    </source>
</evidence>
<dbReference type="Pfam" id="PF09664">
    <property type="entry name" value="DUF2399"/>
    <property type="match status" value="1"/>
</dbReference>
<evidence type="ECO:0000313" key="3">
    <source>
        <dbReference type="EMBL" id="MCP2273133.1"/>
    </source>
</evidence>
<protein>
    <submittedName>
        <fullName evidence="3">TIGR02679 family protein</fullName>
    </submittedName>
</protein>
<dbReference type="EMBL" id="JAMTCO010000015">
    <property type="protein sequence ID" value="MCP2273133.1"/>
    <property type="molecule type" value="Genomic_DNA"/>
</dbReference>
<dbReference type="Pfam" id="PF11796">
    <property type="entry name" value="DUF3323"/>
    <property type="match status" value="1"/>
</dbReference>
<comment type="caution">
    <text evidence="3">The sequence shown here is derived from an EMBL/GenBank/DDBJ whole genome shotgun (WGS) entry which is preliminary data.</text>
</comment>